<dbReference type="InterPro" id="IPR025349">
    <property type="entry name" value="DUF4253"/>
</dbReference>
<accession>A0A1G7EWQ6</accession>
<dbReference type="STRING" id="675864.SAMN04489747_4069"/>
<name>A0A1G7EWQ6_9ACTN</name>
<dbReference type="EMBL" id="LT629688">
    <property type="protein sequence ID" value="SDE68099.1"/>
    <property type="molecule type" value="Genomic_DNA"/>
</dbReference>
<organism evidence="3 4">
    <name type="scientific">Auraticoccus monumenti</name>
    <dbReference type="NCBI Taxonomy" id="675864"/>
    <lineage>
        <taxon>Bacteria</taxon>
        <taxon>Bacillati</taxon>
        <taxon>Actinomycetota</taxon>
        <taxon>Actinomycetes</taxon>
        <taxon>Propionibacteriales</taxon>
        <taxon>Propionibacteriaceae</taxon>
        <taxon>Auraticoccus</taxon>
    </lineage>
</organism>
<proteinExistence type="predicted"/>
<dbReference type="OrthoDB" id="7839592at2"/>
<evidence type="ECO:0000313" key="3">
    <source>
        <dbReference type="EMBL" id="SDE68099.1"/>
    </source>
</evidence>
<protein>
    <recommendedName>
        <fullName evidence="2">DUF4253 domain-containing protein</fullName>
    </recommendedName>
</protein>
<evidence type="ECO:0000256" key="1">
    <source>
        <dbReference type="SAM" id="MobiDB-lite"/>
    </source>
</evidence>
<feature type="compositionally biased region" description="Basic and acidic residues" evidence="1">
    <location>
        <begin position="87"/>
        <end position="100"/>
    </location>
</feature>
<sequence length="264" mass="28830">MRTPERTDPLPPDGPGTVAGVALPEGRRIHPHPTFARARDNYAWITREPLDPPELDRLWRALAAAFSRTGLWPVLATGLDDGADRPWFDGELGERQDPGLHDPAAVLAGHTDDGTLDEESQPDPRFVFTGLAPAVPGPCDPPVELPLHEPGTHLMLVPVARPADVPARLGWMGTVNTGLGPGELSAVLRSWEDRFGAVLLAIGFDTLQLQAGRLPTEPAALDQVVSEHYALCGDVIDQGPAVDAYRETLPTLRPERHVWFFWWD</sequence>
<keyword evidence="4" id="KW-1185">Reference proteome</keyword>
<feature type="region of interest" description="Disordered" evidence="1">
    <location>
        <begin position="87"/>
        <end position="122"/>
    </location>
</feature>
<dbReference type="AlphaFoldDB" id="A0A1G7EWQ6"/>
<feature type="domain" description="DUF4253" evidence="2">
    <location>
        <begin position="154"/>
        <end position="264"/>
    </location>
</feature>
<dbReference type="Pfam" id="PF14062">
    <property type="entry name" value="DUF4253"/>
    <property type="match status" value="1"/>
</dbReference>
<evidence type="ECO:0000313" key="4">
    <source>
        <dbReference type="Proteomes" id="UP000198546"/>
    </source>
</evidence>
<gene>
    <name evidence="3" type="ORF">SAMN04489747_4069</name>
</gene>
<reference evidence="3 4" key="1">
    <citation type="submission" date="2016-10" db="EMBL/GenBank/DDBJ databases">
        <authorList>
            <person name="de Groot N.N."/>
        </authorList>
    </citation>
    <scope>NUCLEOTIDE SEQUENCE [LARGE SCALE GENOMIC DNA]</scope>
    <source>
        <strain evidence="3 4">MON 2.2</strain>
    </source>
</reference>
<dbReference type="Proteomes" id="UP000198546">
    <property type="component" value="Chromosome i"/>
</dbReference>
<evidence type="ECO:0000259" key="2">
    <source>
        <dbReference type="Pfam" id="PF14062"/>
    </source>
</evidence>
<dbReference type="RefSeq" id="WP_090596009.1">
    <property type="nucleotide sequence ID" value="NZ_LT629688.1"/>
</dbReference>